<sequence length="453" mass="48274">GGGERGHEPVRSIEHRVGGEGTKEDEEGGGEVDCTSARCGGRDHDPARPTVQPAARLRAHVGATRRARPREGETQRQRQREEETRGGRAEGAGGGGVRGGEGREQQQQRRQQQQQKQQECAVAGRAPERASRTEPGPLAGRAGAPQRLGGKRTTCVEPLLAQGPCAAGWWRGAGGTHCGAQEAGFQHILASWLCTEGGGVARPRRKSGLHASRDSLARLSGPAPAGKAAEGGDTMQVNLPGSTRNPTPAATPNAPTNRSSKCEVERRRAQHGSTAWSAATLCMASSHVSMPASTQRCHRLWLSPRGSRTAPAASSPAQTEDVHDGPAQVREEHPEQPREHDLHERARGDEEEVGRGHEPEQPAGGETFARSESGAEDQLATAAITQISASPTPRRYTLRAAGMHLNPRAMPTASEAPRSSTTPPRSNRSSRSRRPRRRSGGYGRRQTRTGSSP</sequence>
<feature type="compositionally biased region" description="Low complexity" evidence="1">
    <location>
        <begin position="417"/>
        <end position="427"/>
    </location>
</feature>
<proteinExistence type="predicted"/>
<accession>A0ABN9X634</accession>
<reference evidence="2" key="1">
    <citation type="submission" date="2023-10" db="EMBL/GenBank/DDBJ databases">
        <authorList>
            <person name="Chen Y."/>
            <person name="Shah S."/>
            <person name="Dougan E. K."/>
            <person name="Thang M."/>
            <person name="Chan C."/>
        </authorList>
    </citation>
    <scope>NUCLEOTIDE SEQUENCE [LARGE SCALE GENOMIC DNA]</scope>
</reference>
<organism evidence="2 3">
    <name type="scientific">Prorocentrum cordatum</name>
    <dbReference type="NCBI Taxonomy" id="2364126"/>
    <lineage>
        <taxon>Eukaryota</taxon>
        <taxon>Sar</taxon>
        <taxon>Alveolata</taxon>
        <taxon>Dinophyceae</taxon>
        <taxon>Prorocentrales</taxon>
        <taxon>Prorocentraceae</taxon>
        <taxon>Prorocentrum</taxon>
    </lineage>
</organism>
<feature type="non-terminal residue" evidence="2">
    <location>
        <position position="1"/>
    </location>
</feature>
<feature type="compositionally biased region" description="Basic residues" evidence="1">
    <location>
        <begin position="57"/>
        <end position="68"/>
    </location>
</feature>
<feature type="compositionally biased region" description="Low complexity" evidence="1">
    <location>
        <begin position="245"/>
        <end position="257"/>
    </location>
</feature>
<dbReference type="EMBL" id="CAUYUJ010019746">
    <property type="protein sequence ID" value="CAK0893417.1"/>
    <property type="molecule type" value="Genomic_DNA"/>
</dbReference>
<feature type="compositionally biased region" description="Basic and acidic residues" evidence="1">
    <location>
        <begin position="320"/>
        <end position="360"/>
    </location>
</feature>
<comment type="caution">
    <text evidence="2">The sequence shown here is derived from an EMBL/GenBank/DDBJ whole genome shotgun (WGS) entry which is preliminary data.</text>
</comment>
<feature type="compositionally biased region" description="Low complexity" evidence="1">
    <location>
        <begin position="108"/>
        <end position="119"/>
    </location>
</feature>
<feature type="compositionally biased region" description="Basic and acidic residues" evidence="1">
    <location>
        <begin position="1"/>
        <end position="22"/>
    </location>
</feature>
<name>A0ABN9X634_9DINO</name>
<feature type="compositionally biased region" description="Basic residues" evidence="1">
    <location>
        <begin position="428"/>
        <end position="439"/>
    </location>
</feature>
<feature type="region of interest" description="Disordered" evidence="1">
    <location>
        <begin position="1"/>
        <end position="149"/>
    </location>
</feature>
<feature type="region of interest" description="Disordered" evidence="1">
    <location>
        <begin position="403"/>
        <end position="453"/>
    </location>
</feature>
<gene>
    <name evidence="2" type="ORF">PCOR1329_LOCUS72754</name>
</gene>
<feature type="region of interest" description="Disordered" evidence="1">
    <location>
        <begin position="305"/>
        <end position="378"/>
    </location>
</feature>
<feature type="region of interest" description="Disordered" evidence="1">
    <location>
        <begin position="202"/>
        <end position="271"/>
    </location>
</feature>
<feature type="compositionally biased region" description="Polar residues" evidence="1">
    <location>
        <begin position="235"/>
        <end position="244"/>
    </location>
</feature>
<evidence type="ECO:0000313" key="2">
    <source>
        <dbReference type="EMBL" id="CAK0893417.1"/>
    </source>
</evidence>
<keyword evidence="3" id="KW-1185">Reference proteome</keyword>
<feature type="compositionally biased region" description="Low complexity" evidence="1">
    <location>
        <begin position="221"/>
        <end position="232"/>
    </location>
</feature>
<evidence type="ECO:0000313" key="3">
    <source>
        <dbReference type="Proteomes" id="UP001189429"/>
    </source>
</evidence>
<dbReference type="Proteomes" id="UP001189429">
    <property type="component" value="Unassembled WGS sequence"/>
</dbReference>
<feature type="compositionally biased region" description="Gly residues" evidence="1">
    <location>
        <begin position="89"/>
        <end position="99"/>
    </location>
</feature>
<feature type="compositionally biased region" description="Basic and acidic residues" evidence="1">
    <location>
        <begin position="69"/>
        <end position="88"/>
    </location>
</feature>
<evidence type="ECO:0000256" key="1">
    <source>
        <dbReference type="SAM" id="MobiDB-lite"/>
    </source>
</evidence>
<protein>
    <submittedName>
        <fullName evidence="2">Uncharacterized protein</fullName>
    </submittedName>
</protein>